<feature type="transmembrane region" description="Helical" evidence="6">
    <location>
        <begin position="90"/>
        <end position="111"/>
    </location>
</feature>
<dbReference type="PANTHER" id="PTHR23506:SF23">
    <property type="entry name" value="GH10249P"/>
    <property type="match status" value="1"/>
</dbReference>
<evidence type="ECO:0000259" key="7">
    <source>
        <dbReference type="PROSITE" id="PS50850"/>
    </source>
</evidence>
<dbReference type="CDD" id="cd17325">
    <property type="entry name" value="MFS_MdtG_SLC18_like"/>
    <property type="match status" value="1"/>
</dbReference>
<comment type="subcellular location">
    <subcellularLocation>
        <location evidence="1">Membrane</location>
        <topology evidence="1">Multi-pass membrane protein</topology>
    </subcellularLocation>
</comment>
<evidence type="ECO:0000256" key="2">
    <source>
        <dbReference type="ARBA" id="ARBA00022448"/>
    </source>
</evidence>
<evidence type="ECO:0000256" key="3">
    <source>
        <dbReference type="ARBA" id="ARBA00022692"/>
    </source>
</evidence>
<evidence type="ECO:0000256" key="1">
    <source>
        <dbReference type="ARBA" id="ARBA00004141"/>
    </source>
</evidence>
<evidence type="ECO:0000313" key="8">
    <source>
        <dbReference type="EMBL" id="KAI9276702.1"/>
    </source>
</evidence>
<feature type="transmembrane region" description="Helical" evidence="6">
    <location>
        <begin position="454"/>
        <end position="477"/>
    </location>
</feature>
<dbReference type="InterPro" id="IPR020846">
    <property type="entry name" value="MFS_dom"/>
</dbReference>
<sequence>MTSIKQEQKLLNSNISKKPPFLVKYRSSDLYVLVTASFSLLTGALIYSIIIPIAPFILDEIHNKDISPQNTNAKSPYRPTEVSGDASRDAGILLALFSVAAAFSCPIFGYIGDKTRHRRTIMLLGIVALFGYTFLFLFATQFWMFSLARLLQGLSEGCVWTFSMVLISDTFPPDVLGTQMGRVLLSQRVGMAAGSPIGGGLFDRFGYRGPFSFCIMLAGIDLFLRFYLVERRNNPEDWFSEPQTTASGLNQQKQINTRYNDDQEQQAGRDNNNVARFMSQKNQSTGRNYGTDGTTHNRTGKIKENQHIAQYDTSYIEEIENDNEDHHQCIFNQGQLCLEPYYTQKKKVGTLQMVQFLCNTRIVAALLLAFCEGFGTSVLEPTIPPHLANTWGYTPSQIGLVYLGQVIPSFISVPLAGHIYDRYGPKWLCSGTMFITAVCMGVLGVPSYETVGGIAPLIVLLIVMGFAMSMYYPPAFPEVSHTLEKLMGGDGDSGTGRGYGVISGVFLFGNFIGPIVGGYLYGSIGFFWLSIVSGCFLLLITPFVGIYLGEKREKSNSFQ</sequence>
<feature type="transmembrane region" description="Helical" evidence="6">
    <location>
        <begin position="427"/>
        <end position="448"/>
    </location>
</feature>
<dbReference type="PANTHER" id="PTHR23506">
    <property type="entry name" value="GH10249P"/>
    <property type="match status" value="1"/>
</dbReference>
<feature type="transmembrane region" description="Helical" evidence="6">
    <location>
        <begin position="362"/>
        <end position="379"/>
    </location>
</feature>
<dbReference type="AlphaFoldDB" id="A0AAD5KMU3"/>
<dbReference type="InterPro" id="IPR011701">
    <property type="entry name" value="MFS"/>
</dbReference>
<gene>
    <name evidence="8" type="ORF">BDA99DRAFT_474525</name>
</gene>
<name>A0AAD5KMU3_9FUNG</name>
<organism evidence="8 9">
    <name type="scientific">Phascolomyces articulosus</name>
    <dbReference type="NCBI Taxonomy" id="60185"/>
    <lineage>
        <taxon>Eukaryota</taxon>
        <taxon>Fungi</taxon>
        <taxon>Fungi incertae sedis</taxon>
        <taxon>Mucoromycota</taxon>
        <taxon>Mucoromycotina</taxon>
        <taxon>Mucoromycetes</taxon>
        <taxon>Mucorales</taxon>
        <taxon>Lichtheimiaceae</taxon>
        <taxon>Phascolomyces</taxon>
    </lineage>
</organism>
<evidence type="ECO:0000313" key="9">
    <source>
        <dbReference type="Proteomes" id="UP001209540"/>
    </source>
</evidence>
<proteinExistence type="predicted"/>
<dbReference type="GO" id="GO:0022857">
    <property type="term" value="F:transmembrane transporter activity"/>
    <property type="evidence" value="ECO:0007669"/>
    <property type="project" value="InterPro"/>
</dbReference>
<evidence type="ECO:0000256" key="4">
    <source>
        <dbReference type="ARBA" id="ARBA00022989"/>
    </source>
</evidence>
<feature type="domain" description="Major facilitator superfamily (MFS) profile" evidence="7">
    <location>
        <begin position="32"/>
        <end position="552"/>
    </location>
</feature>
<feature type="transmembrane region" description="Helical" evidence="6">
    <location>
        <begin position="30"/>
        <end position="58"/>
    </location>
</feature>
<dbReference type="Pfam" id="PF07690">
    <property type="entry name" value="MFS_1"/>
    <property type="match status" value="2"/>
</dbReference>
<keyword evidence="3 6" id="KW-0812">Transmembrane</keyword>
<dbReference type="InterPro" id="IPR050930">
    <property type="entry name" value="MFS_Vesicular_Transporter"/>
</dbReference>
<accession>A0AAD5KMU3</accession>
<feature type="transmembrane region" description="Helical" evidence="6">
    <location>
        <begin position="399"/>
        <end position="420"/>
    </location>
</feature>
<keyword evidence="4 6" id="KW-1133">Transmembrane helix</keyword>
<evidence type="ECO:0000256" key="6">
    <source>
        <dbReference type="SAM" id="Phobius"/>
    </source>
</evidence>
<comment type="caution">
    <text evidence="8">The sequence shown here is derived from an EMBL/GenBank/DDBJ whole genome shotgun (WGS) entry which is preliminary data.</text>
</comment>
<dbReference type="Gene3D" id="1.20.1250.20">
    <property type="entry name" value="MFS general substrate transporter like domains"/>
    <property type="match status" value="2"/>
</dbReference>
<feature type="transmembrane region" description="Helical" evidence="6">
    <location>
        <begin position="498"/>
        <end position="521"/>
    </location>
</feature>
<keyword evidence="5 6" id="KW-0472">Membrane</keyword>
<keyword evidence="2" id="KW-0813">Transport</keyword>
<dbReference type="GO" id="GO:0016020">
    <property type="term" value="C:membrane"/>
    <property type="evidence" value="ECO:0007669"/>
    <property type="project" value="UniProtKB-SubCell"/>
</dbReference>
<reference evidence="8" key="2">
    <citation type="submission" date="2023-02" db="EMBL/GenBank/DDBJ databases">
        <authorList>
            <consortium name="DOE Joint Genome Institute"/>
            <person name="Mondo S.J."/>
            <person name="Chang Y."/>
            <person name="Wang Y."/>
            <person name="Ahrendt S."/>
            <person name="Andreopoulos W."/>
            <person name="Barry K."/>
            <person name="Beard J."/>
            <person name="Benny G.L."/>
            <person name="Blankenship S."/>
            <person name="Bonito G."/>
            <person name="Cuomo C."/>
            <person name="Desiro A."/>
            <person name="Gervers K.A."/>
            <person name="Hundley H."/>
            <person name="Kuo A."/>
            <person name="LaButti K."/>
            <person name="Lang B.F."/>
            <person name="Lipzen A."/>
            <person name="O'Donnell K."/>
            <person name="Pangilinan J."/>
            <person name="Reynolds N."/>
            <person name="Sandor L."/>
            <person name="Smith M.W."/>
            <person name="Tsang A."/>
            <person name="Grigoriev I.V."/>
            <person name="Stajich J.E."/>
            <person name="Spatafora J.W."/>
        </authorList>
    </citation>
    <scope>NUCLEOTIDE SEQUENCE</scope>
    <source>
        <strain evidence="8">RSA 2281</strain>
    </source>
</reference>
<protein>
    <submittedName>
        <fullName evidence="8">Major facilitator superfamily domain-containing protein</fullName>
    </submittedName>
</protein>
<evidence type="ECO:0000256" key="5">
    <source>
        <dbReference type="ARBA" id="ARBA00023136"/>
    </source>
</evidence>
<dbReference type="EMBL" id="JAIXMP010000002">
    <property type="protein sequence ID" value="KAI9276702.1"/>
    <property type="molecule type" value="Genomic_DNA"/>
</dbReference>
<feature type="transmembrane region" description="Helical" evidence="6">
    <location>
        <begin position="123"/>
        <end position="145"/>
    </location>
</feature>
<feature type="transmembrane region" description="Helical" evidence="6">
    <location>
        <begin position="210"/>
        <end position="228"/>
    </location>
</feature>
<keyword evidence="9" id="KW-1185">Reference proteome</keyword>
<reference evidence="8" key="1">
    <citation type="journal article" date="2022" name="IScience">
        <title>Evolution of zygomycete secretomes and the origins of terrestrial fungal ecologies.</title>
        <authorList>
            <person name="Chang Y."/>
            <person name="Wang Y."/>
            <person name="Mondo S."/>
            <person name="Ahrendt S."/>
            <person name="Andreopoulos W."/>
            <person name="Barry K."/>
            <person name="Beard J."/>
            <person name="Benny G.L."/>
            <person name="Blankenship S."/>
            <person name="Bonito G."/>
            <person name="Cuomo C."/>
            <person name="Desiro A."/>
            <person name="Gervers K.A."/>
            <person name="Hundley H."/>
            <person name="Kuo A."/>
            <person name="LaButti K."/>
            <person name="Lang B.F."/>
            <person name="Lipzen A."/>
            <person name="O'Donnell K."/>
            <person name="Pangilinan J."/>
            <person name="Reynolds N."/>
            <person name="Sandor L."/>
            <person name="Smith M.E."/>
            <person name="Tsang A."/>
            <person name="Grigoriev I.V."/>
            <person name="Stajich J.E."/>
            <person name="Spatafora J.W."/>
        </authorList>
    </citation>
    <scope>NUCLEOTIDE SEQUENCE</scope>
    <source>
        <strain evidence="8">RSA 2281</strain>
    </source>
</reference>
<dbReference type="InterPro" id="IPR036259">
    <property type="entry name" value="MFS_trans_sf"/>
</dbReference>
<dbReference type="PROSITE" id="PS50850">
    <property type="entry name" value="MFS"/>
    <property type="match status" value="1"/>
</dbReference>
<dbReference type="Proteomes" id="UP001209540">
    <property type="component" value="Unassembled WGS sequence"/>
</dbReference>
<feature type="transmembrane region" description="Helical" evidence="6">
    <location>
        <begin position="527"/>
        <end position="549"/>
    </location>
</feature>
<dbReference type="SUPFAM" id="SSF103473">
    <property type="entry name" value="MFS general substrate transporter"/>
    <property type="match status" value="1"/>
</dbReference>